<organism evidence="2 3">
    <name type="scientific">Bimuria novae-zelandiae CBS 107.79</name>
    <dbReference type="NCBI Taxonomy" id="1447943"/>
    <lineage>
        <taxon>Eukaryota</taxon>
        <taxon>Fungi</taxon>
        <taxon>Dikarya</taxon>
        <taxon>Ascomycota</taxon>
        <taxon>Pezizomycotina</taxon>
        <taxon>Dothideomycetes</taxon>
        <taxon>Pleosporomycetidae</taxon>
        <taxon>Pleosporales</taxon>
        <taxon>Massarineae</taxon>
        <taxon>Didymosphaeriaceae</taxon>
        <taxon>Bimuria</taxon>
    </lineage>
</organism>
<protein>
    <submittedName>
        <fullName evidence="2">Uncharacterized protein</fullName>
    </submittedName>
</protein>
<feature type="compositionally biased region" description="Basic and acidic residues" evidence="1">
    <location>
        <begin position="19"/>
        <end position="41"/>
    </location>
</feature>
<dbReference type="AlphaFoldDB" id="A0A6A5UKY4"/>
<keyword evidence="3" id="KW-1185">Reference proteome</keyword>
<dbReference type="Proteomes" id="UP000800036">
    <property type="component" value="Unassembled WGS sequence"/>
</dbReference>
<evidence type="ECO:0000256" key="1">
    <source>
        <dbReference type="SAM" id="MobiDB-lite"/>
    </source>
</evidence>
<sequence>MGMHLQLPCQHACHRRNKDSRNKDSRNKDSRNSYSVSKEEQQKEAIIYGTIYCTATV</sequence>
<evidence type="ECO:0000313" key="2">
    <source>
        <dbReference type="EMBL" id="KAF1965505.1"/>
    </source>
</evidence>
<evidence type="ECO:0000313" key="3">
    <source>
        <dbReference type="Proteomes" id="UP000800036"/>
    </source>
</evidence>
<name>A0A6A5UKY4_9PLEO</name>
<proteinExistence type="predicted"/>
<gene>
    <name evidence="2" type="ORF">BU23DRAFT_560970</name>
</gene>
<dbReference type="EMBL" id="ML976760">
    <property type="protein sequence ID" value="KAF1965505.1"/>
    <property type="molecule type" value="Genomic_DNA"/>
</dbReference>
<reference evidence="2" key="1">
    <citation type="journal article" date="2020" name="Stud. Mycol.">
        <title>101 Dothideomycetes genomes: a test case for predicting lifestyles and emergence of pathogens.</title>
        <authorList>
            <person name="Haridas S."/>
            <person name="Albert R."/>
            <person name="Binder M."/>
            <person name="Bloem J."/>
            <person name="Labutti K."/>
            <person name="Salamov A."/>
            <person name="Andreopoulos B."/>
            <person name="Baker S."/>
            <person name="Barry K."/>
            <person name="Bills G."/>
            <person name="Bluhm B."/>
            <person name="Cannon C."/>
            <person name="Castanera R."/>
            <person name="Culley D."/>
            <person name="Daum C."/>
            <person name="Ezra D."/>
            <person name="Gonzalez J."/>
            <person name="Henrissat B."/>
            <person name="Kuo A."/>
            <person name="Liang C."/>
            <person name="Lipzen A."/>
            <person name="Lutzoni F."/>
            <person name="Magnuson J."/>
            <person name="Mondo S."/>
            <person name="Nolan M."/>
            <person name="Ohm R."/>
            <person name="Pangilinan J."/>
            <person name="Park H.-J."/>
            <person name="Ramirez L."/>
            <person name="Alfaro M."/>
            <person name="Sun H."/>
            <person name="Tritt A."/>
            <person name="Yoshinaga Y."/>
            <person name="Zwiers L.-H."/>
            <person name="Turgeon B."/>
            <person name="Goodwin S."/>
            <person name="Spatafora J."/>
            <person name="Crous P."/>
            <person name="Grigoriev I."/>
        </authorList>
    </citation>
    <scope>NUCLEOTIDE SEQUENCE</scope>
    <source>
        <strain evidence="2">CBS 107.79</strain>
    </source>
</reference>
<feature type="region of interest" description="Disordered" evidence="1">
    <location>
        <begin position="1"/>
        <end position="41"/>
    </location>
</feature>
<accession>A0A6A5UKY4</accession>